<gene>
    <name evidence="5" type="primary">CAT2</name>
    <name evidence="5" type="ORF">TR165498</name>
</gene>
<evidence type="ECO:0000256" key="1">
    <source>
        <dbReference type="ARBA" id="ARBA00009632"/>
    </source>
</evidence>
<sequence length="471" mass="51881">MNHWRSYAGILLSRNVWRLFAAKQIRNLAKLPIRGGEKPKITTKTEEVFSSLNDGSNVAIQGVASTPDPLIRDFCEYVHARNLKNIHIYTTLPFGEGLFLQEPYASHFKTTFFFLGSVGRKEVNSGKADYTPMFLNDVPRFYRRRLIELDMCIINVSPCDAHGNYSMGPSIKTVLGAVETAKCLIGQINPLTPFTYGDSLVHESRFQYLVPHSMPMHTLPLPTAGVEEATIGKLIAENLVADGSTLQMGIGSIPDIVLSLLHSHKDLGIHTEMFSDGIIDLCESGVITNAHKKLYQGFIVSSFILGSERVFSFVDKNSNLVMKDVQWTNAPENIALNPKVVAINSCIEVSLAGHVASGSIGPRIYSGFGGQLDFLRGAAMGTDGRGKPILAITSTTTKGQSKIVPELAAYAGIVTPSDHTHYVVTEYGIAQLFGRNQRQRAYELIQVAHPKFRERLEKAAFEQLHCMPSPD</sequence>
<dbReference type="GO" id="GO:0005739">
    <property type="term" value="C:mitochondrion"/>
    <property type="evidence" value="ECO:0007669"/>
    <property type="project" value="TreeGrafter"/>
</dbReference>
<name>A0A0X3PB79_SCHSO</name>
<proteinExistence type="inferred from homology"/>
<feature type="domain" description="Acetyl-CoA hydrolase/transferase C-terminal" evidence="4">
    <location>
        <begin position="306"/>
        <end position="460"/>
    </location>
</feature>
<dbReference type="AlphaFoldDB" id="A0A0X3PB79"/>
<dbReference type="SUPFAM" id="SSF100950">
    <property type="entry name" value="NagB/RpiA/CoA transferase-like"/>
    <property type="match status" value="2"/>
</dbReference>
<feature type="domain" description="Acetyl-CoA hydrolase/transferase N-terminal" evidence="3">
    <location>
        <begin position="42"/>
        <end position="213"/>
    </location>
</feature>
<dbReference type="PANTHER" id="PTHR21432:SF20">
    <property type="entry name" value="ACETYL-COA HYDROLASE"/>
    <property type="match status" value="1"/>
</dbReference>
<dbReference type="Pfam" id="PF02550">
    <property type="entry name" value="AcetylCoA_hydro"/>
    <property type="match status" value="1"/>
</dbReference>
<reference evidence="5" key="1">
    <citation type="submission" date="2016-01" db="EMBL/GenBank/DDBJ databases">
        <title>Reference transcriptome for the parasite Schistocephalus solidus: insights into the molecular evolution of parasitism.</title>
        <authorList>
            <person name="Hebert F.O."/>
            <person name="Grambauer S."/>
            <person name="Barber I."/>
            <person name="Landry C.R."/>
            <person name="Aubin-Horth N."/>
        </authorList>
    </citation>
    <scope>NUCLEOTIDE SEQUENCE</scope>
</reference>
<organism evidence="5">
    <name type="scientific">Schistocephalus solidus</name>
    <name type="common">Tapeworm</name>
    <dbReference type="NCBI Taxonomy" id="70667"/>
    <lineage>
        <taxon>Eukaryota</taxon>
        <taxon>Metazoa</taxon>
        <taxon>Spiralia</taxon>
        <taxon>Lophotrochozoa</taxon>
        <taxon>Platyhelminthes</taxon>
        <taxon>Cestoda</taxon>
        <taxon>Eucestoda</taxon>
        <taxon>Diphyllobothriidea</taxon>
        <taxon>Diphyllobothriidae</taxon>
        <taxon>Schistocephalus</taxon>
    </lineage>
</organism>
<dbReference type="Pfam" id="PF13336">
    <property type="entry name" value="AcetylCoA_hyd_C"/>
    <property type="match status" value="1"/>
</dbReference>
<comment type="similarity">
    <text evidence="1">Belongs to the acetyl-CoA hydrolase/transferase family.</text>
</comment>
<dbReference type="InterPro" id="IPR046433">
    <property type="entry name" value="ActCoA_hydro"/>
</dbReference>
<accession>A0A0X3PB79</accession>
<evidence type="ECO:0000259" key="3">
    <source>
        <dbReference type="Pfam" id="PF02550"/>
    </source>
</evidence>
<keyword evidence="2 5" id="KW-0808">Transferase</keyword>
<dbReference type="GO" id="GO:0008775">
    <property type="term" value="F:acetate CoA-transferase activity"/>
    <property type="evidence" value="ECO:0007669"/>
    <property type="project" value="InterPro"/>
</dbReference>
<dbReference type="Gene3D" id="3.30.750.70">
    <property type="entry name" value="4-hydroxybutyrate coenzyme like domains"/>
    <property type="match status" value="1"/>
</dbReference>
<dbReference type="InterPro" id="IPR026888">
    <property type="entry name" value="AcetylCoA_hyd_C"/>
</dbReference>
<dbReference type="GO" id="GO:0006083">
    <property type="term" value="P:acetate metabolic process"/>
    <property type="evidence" value="ECO:0007669"/>
    <property type="project" value="InterPro"/>
</dbReference>
<dbReference type="InterPro" id="IPR038460">
    <property type="entry name" value="AcetylCoA_hyd_C_sf"/>
</dbReference>
<dbReference type="InterPro" id="IPR037171">
    <property type="entry name" value="NagB/RpiA_transferase-like"/>
</dbReference>
<evidence type="ECO:0000259" key="4">
    <source>
        <dbReference type="Pfam" id="PF13336"/>
    </source>
</evidence>
<evidence type="ECO:0000256" key="2">
    <source>
        <dbReference type="ARBA" id="ARBA00022679"/>
    </source>
</evidence>
<protein>
    <submittedName>
        <fullName evidence="5">4-hydroxybutyrate coenzyme A transferase</fullName>
    </submittedName>
</protein>
<dbReference type="Gene3D" id="3.40.1080.20">
    <property type="entry name" value="Acetyl-CoA hydrolase/transferase C-terminal domain"/>
    <property type="match status" value="1"/>
</dbReference>
<dbReference type="InterPro" id="IPR003702">
    <property type="entry name" value="ActCoA_hydro_N"/>
</dbReference>
<dbReference type="Gene3D" id="3.40.1080.10">
    <property type="entry name" value="Glutaconate Coenzyme A-transferase"/>
    <property type="match status" value="1"/>
</dbReference>
<dbReference type="PANTHER" id="PTHR21432">
    <property type="entry name" value="ACETYL-COA HYDROLASE-RELATED"/>
    <property type="match status" value="1"/>
</dbReference>
<dbReference type="EMBL" id="GEEE01014136">
    <property type="protein sequence ID" value="JAP49089.1"/>
    <property type="molecule type" value="Transcribed_RNA"/>
</dbReference>
<evidence type="ECO:0000313" key="5">
    <source>
        <dbReference type="EMBL" id="JAP49089.1"/>
    </source>
</evidence>